<feature type="region of interest" description="Disordered" evidence="10">
    <location>
        <begin position="361"/>
        <end position="382"/>
    </location>
</feature>
<evidence type="ECO:0000256" key="10">
    <source>
        <dbReference type="SAM" id="MobiDB-lite"/>
    </source>
</evidence>
<dbReference type="RefSeq" id="WP_040731539.1">
    <property type="nucleotide sequence ID" value="NZ_QJKF01000003.1"/>
</dbReference>
<dbReference type="InterPro" id="IPR044857">
    <property type="entry name" value="T7SS_EccB_R1"/>
</dbReference>
<feature type="transmembrane region" description="Helical" evidence="11">
    <location>
        <begin position="41"/>
        <end position="64"/>
    </location>
</feature>
<evidence type="ECO:0000256" key="6">
    <source>
        <dbReference type="ARBA" id="ARBA00022801"/>
    </source>
</evidence>
<evidence type="ECO:0000256" key="9">
    <source>
        <dbReference type="ARBA" id="ARBA00023136"/>
    </source>
</evidence>
<dbReference type="NCBIfam" id="TIGR03919">
    <property type="entry name" value="T7SS_EccB"/>
    <property type="match status" value="1"/>
</dbReference>
<evidence type="ECO:0000256" key="1">
    <source>
        <dbReference type="ARBA" id="ARBA00004162"/>
    </source>
</evidence>
<keyword evidence="5" id="KW-0547">Nucleotide-binding</keyword>
<evidence type="ECO:0000256" key="7">
    <source>
        <dbReference type="ARBA" id="ARBA00022840"/>
    </source>
</evidence>
<name>A0A318K993_9NOCA</name>
<evidence type="ECO:0000256" key="11">
    <source>
        <dbReference type="SAM" id="Phobius"/>
    </source>
</evidence>
<dbReference type="AlphaFoldDB" id="A0A318K993"/>
<dbReference type="PANTHER" id="PTHR40765">
    <property type="entry name" value="ESX-2 SECRETION SYSTEM ATPASE ECCB2"/>
    <property type="match status" value="1"/>
</dbReference>
<reference evidence="12 13" key="1">
    <citation type="submission" date="2018-05" db="EMBL/GenBank/DDBJ databases">
        <title>Genomic Encyclopedia of Type Strains, Phase IV (KMG-IV): sequencing the most valuable type-strain genomes for metagenomic binning, comparative biology and taxonomic classification.</title>
        <authorList>
            <person name="Goeker M."/>
        </authorList>
    </citation>
    <scope>NUCLEOTIDE SEQUENCE [LARGE SCALE GENOMIC DNA]</scope>
    <source>
        <strain evidence="12 13">DSM 44704</strain>
    </source>
</reference>
<keyword evidence="8 11" id="KW-1133">Transmembrane helix</keyword>
<dbReference type="GO" id="GO:0005576">
    <property type="term" value="C:extracellular region"/>
    <property type="evidence" value="ECO:0007669"/>
    <property type="project" value="TreeGrafter"/>
</dbReference>
<keyword evidence="3" id="KW-1003">Cell membrane</keyword>
<dbReference type="EMBL" id="QJKF01000003">
    <property type="protein sequence ID" value="PXX66576.1"/>
    <property type="molecule type" value="Genomic_DNA"/>
</dbReference>
<proteinExistence type="inferred from homology"/>
<dbReference type="GO" id="GO:0016787">
    <property type="term" value="F:hydrolase activity"/>
    <property type="evidence" value="ECO:0007669"/>
    <property type="project" value="UniProtKB-KW"/>
</dbReference>
<accession>A0A318K993</accession>
<dbReference type="Gene3D" id="2.40.50.910">
    <property type="entry name" value="Type VII secretion system EccB, repeat 3 domain"/>
    <property type="match status" value="1"/>
</dbReference>
<dbReference type="InterPro" id="IPR007795">
    <property type="entry name" value="T7SS_EccB"/>
</dbReference>
<comment type="caution">
    <text evidence="12">The sequence shown here is derived from an EMBL/GenBank/DDBJ whole genome shotgun (WGS) entry which is preliminary data.</text>
</comment>
<evidence type="ECO:0000256" key="4">
    <source>
        <dbReference type="ARBA" id="ARBA00022692"/>
    </source>
</evidence>
<comment type="subcellular location">
    <subcellularLocation>
        <location evidence="1">Cell membrane</location>
        <topology evidence="1">Single-pass membrane protein</topology>
    </subcellularLocation>
</comment>
<evidence type="ECO:0000256" key="5">
    <source>
        <dbReference type="ARBA" id="ARBA00022741"/>
    </source>
</evidence>
<sequence>MPAQLTTRAQVNGYRFLLRRLDHALVRRDVRMLHDPMRSQVRSLLVGAVLGILIIAGAAILSFLRPQGAIGDSLIVSGKQSGALYVVVQSEDGKKTLHPVLNLASARLITGTNAEPHAVKDSKLNDMPRGPMVGIPGAPSALPGSSQGSRSEWALCETITLSQGGSAASATGGTTTIIAGRPALGDRIRTVGKDEALLVKRSDKTYLVYDGKRAEIDPGNSVLVRALNLTTHRARPIGTGMLGATTEVPALTAPQIPQAGQPGPGPLAKIPVGGVISIRDVGDGKPDLYVVLPDALQPVSPFTAQVIRFADSHGMSEIPTMPPDVLDRVRVVHDVLPVNDFPVETPKILNAEDAPVACVAWSKTPGTSPGSRKADAGDGPNERASVTLLAGVRAPIADSAKAVSLATADGAGDRVDAVYVPPGSGEFVQVTGMYPGSPRLGSLFYVADNGVRYGIPDMATAGILGLGDTPRLAPWAIIGQMVPGPTLSTKDALKVHDMLPQEPQH</sequence>
<dbReference type="Pfam" id="PF05108">
    <property type="entry name" value="T7SS_ESX1_EccB"/>
    <property type="match status" value="1"/>
</dbReference>
<dbReference type="GO" id="GO:0005524">
    <property type="term" value="F:ATP binding"/>
    <property type="evidence" value="ECO:0007669"/>
    <property type="project" value="UniProtKB-KW"/>
</dbReference>
<protein>
    <submittedName>
        <fullName evidence="12">Type VII secretion protein EccB</fullName>
    </submittedName>
</protein>
<evidence type="ECO:0000256" key="3">
    <source>
        <dbReference type="ARBA" id="ARBA00022475"/>
    </source>
</evidence>
<evidence type="ECO:0000256" key="8">
    <source>
        <dbReference type="ARBA" id="ARBA00022989"/>
    </source>
</evidence>
<organism evidence="12 13">
    <name type="scientific">Nocardia tenerifensis</name>
    <dbReference type="NCBI Taxonomy" id="228006"/>
    <lineage>
        <taxon>Bacteria</taxon>
        <taxon>Bacillati</taxon>
        <taxon>Actinomycetota</taxon>
        <taxon>Actinomycetes</taxon>
        <taxon>Mycobacteriales</taxon>
        <taxon>Nocardiaceae</taxon>
        <taxon>Nocardia</taxon>
    </lineage>
</organism>
<keyword evidence="13" id="KW-1185">Reference proteome</keyword>
<comment type="similarity">
    <text evidence="2">Belongs to the EccB family.</text>
</comment>
<evidence type="ECO:0000313" key="13">
    <source>
        <dbReference type="Proteomes" id="UP000247569"/>
    </source>
</evidence>
<evidence type="ECO:0000256" key="2">
    <source>
        <dbReference type="ARBA" id="ARBA00008149"/>
    </source>
</evidence>
<keyword evidence="4 11" id="KW-0812">Transmembrane</keyword>
<dbReference type="GO" id="GO:0005886">
    <property type="term" value="C:plasma membrane"/>
    <property type="evidence" value="ECO:0007669"/>
    <property type="project" value="UniProtKB-SubCell"/>
</dbReference>
<dbReference type="OrthoDB" id="3847604at2"/>
<dbReference type="InterPro" id="IPR042485">
    <property type="entry name" value="T7SS_EccB_R3"/>
</dbReference>
<keyword evidence="6" id="KW-0378">Hydrolase</keyword>
<evidence type="ECO:0000313" key="12">
    <source>
        <dbReference type="EMBL" id="PXX66576.1"/>
    </source>
</evidence>
<keyword evidence="7" id="KW-0067">ATP-binding</keyword>
<dbReference type="Gene3D" id="3.30.2390.20">
    <property type="entry name" value="Type VII secretion system EccB, repeat 1 domain"/>
    <property type="match status" value="1"/>
</dbReference>
<keyword evidence="9 11" id="KW-0472">Membrane</keyword>
<dbReference type="PANTHER" id="PTHR40765:SF2">
    <property type="entry name" value="ESX-2 SECRETION SYSTEM ATPASE ECCB2"/>
    <property type="match status" value="1"/>
</dbReference>
<dbReference type="Proteomes" id="UP000247569">
    <property type="component" value="Unassembled WGS sequence"/>
</dbReference>
<gene>
    <name evidence="12" type="ORF">DFR70_103325</name>
</gene>